<keyword evidence="5" id="KW-1185">Reference proteome</keyword>
<name>A0AAP0ERP6_9MAGN</name>
<accession>A0AAP0ERP6</accession>
<dbReference type="Proteomes" id="UP001419268">
    <property type="component" value="Unassembled WGS sequence"/>
</dbReference>
<evidence type="ECO:0000256" key="1">
    <source>
        <dbReference type="SAM" id="Coils"/>
    </source>
</evidence>
<dbReference type="AlphaFoldDB" id="A0AAP0ERP6"/>
<reference evidence="4 5" key="1">
    <citation type="submission" date="2024-01" db="EMBL/GenBank/DDBJ databases">
        <title>Genome assemblies of Stephania.</title>
        <authorList>
            <person name="Yang L."/>
        </authorList>
    </citation>
    <scope>NUCLEOTIDE SEQUENCE [LARGE SCALE GENOMIC DNA]</scope>
    <source>
        <strain evidence="4">JXDWG</strain>
        <tissue evidence="4">Leaf</tissue>
    </source>
</reference>
<sequence length="382" mass="42441">MKPRANQTARAPKSNSYQGQGPNWILIAGGALLSTLSIRLGYKIKQALDMKRTDSASSSPTGLKIRTDCSSFLCGCGLGSIPLTRVTVEGGVISDGKSSENKRQGACTLRTNMYSFAQDEDGCYNCLSVSDLDLETGMSESILDVKHQPNGQTLKATDSSLPLVAITAPETNRENGVMWSSSPDRLELPRKPFHHSNSSDSPCVSESGSDIFTKREVIHKLRQQLKRRDEMILEMQDQIIELQNSLSSQMTHSTVLQTQLDAAHQDLFDSEREIQRLRKAIADHCAGEVNQPEKPAVPRNWSADGRNGHLHGFLNTENDFKFAEKGKDGERIEMLKREVGELKEVIDGKEYLLQSYKEQSSELSLKIKELQHRLASQVPNIL</sequence>
<evidence type="ECO:0000313" key="4">
    <source>
        <dbReference type="EMBL" id="KAK9095657.1"/>
    </source>
</evidence>
<dbReference type="PANTHER" id="PTHR34462">
    <property type="entry name" value="OS05G0587400 PROTEIN"/>
    <property type="match status" value="1"/>
</dbReference>
<evidence type="ECO:0000313" key="5">
    <source>
        <dbReference type="Proteomes" id="UP001419268"/>
    </source>
</evidence>
<dbReference type="PANTHER" id="PTHR34462:SF1">
    <property type="entry name" value="OS05G0587400 PROTEIN"/>
    <property type="match status" value="1"/>
</dbReference>
<keyword evidence="3" id="KW-0812">Transmembrane</keyword>
<evidence type="ECO:0000256" key="3">
    <source>
        <dbReference type="SAM" id="Phobius"/>
    </source>
</evidence>
<feature type="compositionally biased region" description="Polar residues" evidence="2">
    <location>
        <begin position="195"/>
        <end position="207"/>
    </location>
</feature>
<feature type="transmembrane region" description="Helical" evidence="3">
    <location>
        <begin position="24"/>
        <end position="42"/>
    </location>
</feature>
<proteinExistence type="predicted"/>
<gene>
    <name evidence="4" type="ORF">Scep_027126</name>
</gene>
<protein>
    <submittedName>
        <fullName evidence="4">Uncharacterized protein</fullName>
    </submittedName>
</protein>
<dbReference type="EMBL" id="JBBNAG010000011">
    <property type="protein sequence ID" value="KAK9095657.1"/>
    <property type="molecule type" value="Genomic_DNA"/>
</dbReference>
<comment type="caution">
    <text evidence="4">The sequence shown here is derived from an EMBL/GenBank/DDBJ whole genome shotgun (WGS) entry which is preliminary data.</text>
</comment>
<feature type="region of interest" description="Disordered" evidence="2">
    <location>
        <begin position="174"/>
        <end position="207"/>
    </location>
</feature>
<organism evidence="4 5">
    <name type="scientific">Stephania cephalantha</name>
    <dbReference type="NCBI Taxonomy" id="152367"/>
    <lineage>
        <taxon>Eukaryota</taxon>
        <taxon>Viridiplantae</taxon>
        <taxon>Streptophyta</taxon>
        <taxon>Embryophyta</taxon>
        <taxon>Tracheophyta</taxon>
        <taxon>Spermatophyta</taxon>
        <taxon>Magnoliopsida</taxon>
        <taxon>Ranunculales</taxon>
        <taxon>Menispermaceae</taxon>
        <taxon>Menispermoideae</taxon>
        <taxon>Cissampelideae</taxon>
        <taxon>Stephania</taxon>
    </lineage>
</organism>
<keyword evidence="3" id="KW-1133">Transmembrane helix</keyword>
<feature type="coiled-coil region" evidence="1">
    <location>
        <begin position="218"/>
        <end position="280"/>
    </location>
</feature>
<keyword evidence="3" id="KW-0472">Membrane</keyword>
<evidence type="ECO:0000256" key="2">
    <source>
        <dbReference type="SAM" id="MobiDB-lite"/>
    </source>
</evidence>
<keyword evidence="1" id="KW-0175">Coiled coil</keyword>